<feature type="compositionally biased region" description="Basic residues" evidence="1">
    <location>
        <begin position="210"/>
        <end position="228"/>
    </location>
</feature>
<accession>A0AAE0C3F9</accession>
<proteinExistence type="predicted"/>
<evidence type="ECO:0000256" key="1">
    <source>
        <dbReference type="SAM" id="MobiDB-lite"/>
    </source>
</evidence>
<evidence type="ECO:0000313" key="3">
    <source>
        <dbReference type="Proteomes" id="UP001190700"/>
    </source>
</evidence>
<dbReference type="Proteomes" id="UP001190700">
    <property type="component" value="Unassembled WGS sequence"/>
</dbReference>
<reference evidence="2 3" key="1">
    <citation type="journal article" date="2015" name="Genome Biol. Evol.">
        <title>Comparative Genomics of a Bacterivorous Green Alga Reveals Evolutionary Causalities and Consequences of Phago-Mixotrophic Mode of Nutrition.</title>
        <authorList>
            <person name="Burns J.A."/>
            <person name="Paasch A."/>
            <person name="Narechania A."/>
            <person name="Kim E."/>
        </authorList>
    </citation>
    <scope>NUCLEOTIDE SEQUENCE [LARGE SCALE GENOMIC DNA]</scope>
    <source>
        <strain evidence="2 3">PLY_AMNH</strain>
    </source>
</reference>
<dbReference type="EMBL" id="LGRX02028735">
    <property type="protein sequence ID" value="KAK3247697.1"/>
    <property type="molecule type" value="Genomic_DNA"/>
</dbReference>
<gene>
    <name evidence="2" type="ORF">CYMTET_42813</name>
</gene>
<comment type="caution">
    <text evidence="2">The sequence shown here is derived from an EMBL/GenBank/DDBJ whole genome shotgun (WGS) entry which is preliminary data.</text>
</comment>
<name>A0AAE0C3F9_9CHLO</name>
<dbReference type="AlphaFoldDB" id="A0AAE0C3F9"/>
<evidence type="ECO:0000313" key="2">
    <source>
        <dbReference type="EMBL" id="KAK3247697.1"/>
    </source>
</evidence>
<organism evidence="2 3">
    <name type="scientific">Cymbomonas tetramitiformis</name>
    <dbReference type="NCBI Taxonomy" id="36881"/>
    <lineage>
        <taxon>Eukaryota</taxon>
        <taxon>Viridiplantae</taxon>
        <taxon>Chlorophyta</taxon>
        <taxon>Pyramimonadophyceae</taxon>
        <taxon>Pyramimonadales</taxon>
        <taxon>Pyramimonadaceae</taxon>
        <taxon>Cymbomonas</taxon>
    </lineage>
</organism>
<keyword evidence="3" id="KW-1185">Reference proteome</keyword>
<protein>
    <submittedName>
        <fullName evidence="2">Uncharacterized protein</fullName>
    </submittedName>
</protein>
<feature type="region of interest" description="Disordered" evidence="1">
    <location>
        <begin position="61"/>
        <end position="81"/>
    </location>
</feature>
<sequence length="279" mass="31714">MDRFLWRPVSTLPEGRRLRSFGGTAQPEINGAQPRRHCAAWDQRCTAPAAMCMPGINREVPLPRPEETSEGRVSPGPPSLAIPPMKGRCHACWVAPITTTHSERKERLEAMQKRYVANLAKLGLPAGRVDDLREENCPKGISVLDMDQMSTVLEQSDGWAEQIALKQKMRELTRAMREVKYEDLDRYEKKARRKEIKQVKKAARLRIKQIKKTYGKQPKKKSRRKGKNGNRVNTPLPILNLENLSGEEGRRQVQVMACIQLGQKSMTAMLKASKTRQHS</sequence>
<feature type="region of interest" description="Disordered" evidence="1">
    <location>
        <begin position="210"/>
        <end position="237"/>
    </location>
</feature>